<dbReference type="EMBL" id="CAICTM010003183">
    <property type="protein sequence ID" value="CAB9531008.1"/>
    <property type="molecule type" value="Genomic_DNA"/>
</dbReference>
<gene>
    <name evidence="2" type="ORF">SEMRO_3185_G344860.1</name>
</gene>
<dbReference type="AlphaFoldDB" id="A0A9N8HXL3"/>
<evidence type="ECO:0000313" key="2">
    <source>
        <dbReference type="EMBL" id="CAB9531008.1"/>
    </source>
</evidence>
<feature type="region of interest" description="Disordered" evidence="1">
    <location>
        <begin position="58"/>
        <end position="88"/>
    </location>
</feature>
<evidence type="ECO:0000313" key="3">
    <source>
        <dbReference type="Proteomes" id="UP001153069"/>
    </source>
</evidence>
<name>A0A9N8HXL3_9STRA</name>
<accession>A0A9N8HXL3</accession>
<protein>
    <submittedName>
        <fullName evidence="2">Uncharacterized protein</fullName>
    </submittedName>
</protein>
<feature type="region of interest" description="Disordered" evidence="1">
    <location>
        <begin position="1"/>
        <end position="23"/>
    </location>
</feature>
<evidence type="ECO:0000256" key="1">
    <source>
        <dbReference type="SAM" id="MobiDB-lite"/>
    </source>
</evidence>
<dbReference type="Proteomes" id="UP001153069">
    <property type="component" value="Unassembled WGS sequence"/>
</dbReference>
<comment type="caution">
    <text evidence="2">The sequence shown here is derived from an EMBL/GenBank/DDBJ whole genome shotgun (WGS) entry which is preliminary data.</text>
</comment>
<proteinExistence type="predicted"/>
<keyword evidence="3" id="KW-1185">Reference proteome</keyword>
<organism evidence="2 3">
    <name type="scientific">Seminavis robusta</name>
    <dbReference type="NCBI Taxonomy" id="568900"/>
    <lineage>
        <taxon>Eukaryota</taxon>
        <taxon>Sar</taxon>
        <taxon>Stramenopiles</taxon>
        <taxon>Ochrophyta</taxon>
        <taxon>Bacillariophyta</taxon>
        <taxon>Bacillariophyceae</taxon>
        <taxon>Bacillariophycidae</taxon>
        <taxon>Naviculales</taxon>
        <taxon>Naviculaceae</taxon>
        <taxon>Seminavis</taxon>
    </lineage>
</organism>
<feature type="compositionally biased region" description="Low complexity" evidence="1">
    <location>
        <begin position="1"/>
        <end position="21"/>
    </location>
</feature>
<reference evidence="2" key="1">
    <citation type="submission" date="2020-06" db="EMBL/GenBank/DDBJ databases">
        <authorList>
            <consortium name="Plant Systems Biology data submission"/>
        </authorList>
    </citation>
    <scope>NUCLEOTIDE SEQUENCE</scope>
    <source>
        <strain evidence="2">D6</strain>
    </source>
</reference>
<sequence>MPRRSTGSSSTKPTGSTKNSSRGFGNPLFATLKGLAVLLMLLSACITWKLISSEQQHTNNGGSMIPRELCSTTTTTTTGSMSKLGSGDDMCQKEYQRVTSNRTKGITRDDLERSRALVGNRYRLAMLAKTLKERKRPITGVVCGGSISLGHGVVP</sequence>